<protein>
    <submittedName>
        <fullName evidence="1">Uncharacterized protein</fullName>
    </submittedName>
</protein>
<reference evidence="1 2" key="1">
    <citation type="submission" date="2017-12" db="EMBL/GenBank/DDBJ databases">
        <title>Gene loss provides genomic basis for host adaptation in cereal stripe rust fungi.</title>
        <authorList>
            <person name="Xia C."/>
        </authorList>
    </citation>
    <scope>NUCLEOTIDE SEQUENCE [LARGE SCALE GENOMIC DNA]</scope>
    <source>
        <strain evidence="1 2">93TX-2</strain>
    </source>
</reference>
<evidence type="ECO:0000313" key="2">
    <source>
        <dbReference type="Proteomes" id="UP000238274"/>
    </source>
</evidence>
<keyword evidence="2" id="KW-1185">Reference proteome</keyword>
<proteinExistence type="predicted"/>
<dbReference type="Proteomes" id="UP000238274">
    <property type="component" value="Unassembled WGS sequence"/>
</dbReference>
<sequence>MPSHNGIEWWMNLNTSSRVERGFEFVTQARLCGLCWNLYRSRCFSNDNKPKMKKNFCLPRILIVASPAIEPLVNLHHRVNCV</sequence>
<name>A0A2S4WFF7_9BASI</name>
<dbReference type="EMBL" id="PKSM01000033">
    <property type="protein sequence ID" value="POW20481.1"/>
    <property type="molecule type" value="Genomic_DNA"/>
</dbReference>
<organism evidence="1 2">
    <name type="scientific">Puccinia striiformis</name>
    <dbReference type="NCBI Taxonomy" id="27350"/>
    <lineage>
        <taxon>Eukaryota</taxon>
        <taxon>Fungi</taxon>
        <taxon>Dikarya</taxon>
        <taxon>Basidiomycota</taxon>
        <taxon>Pucciniomycotina</taxon>
        <taxon>Pucciniomycetes</taxon>
        <taxon>Pucciniales</taxon>
        <taxon>Pucciniaceae</taxon>
        <taxon>Puccinia</taxon>
    </lineage>
</organism>
<gene>
    <name evidence="1" type="ORF">PSHT_03487</name>
</gene>
<reference evidence="2" key="2">
    <citation type="journal article" date="2018" name="BMC Genomics">
        <title>Genomic insights into host adaptation between the wheat stripe rust pathogen (Puccinia striiformis f. sp. tritici) and the barley stripe rust pathogen (Puccinia striiformis f. sp. hordei).</title>
        <authorList>
            <person name="Xia C."/>
            <person name="Wang M."/>
            <person name="Yin C."/>
            <person name="Cornejo O.E."/>
            <person name="Hulbert S.H."/>
            <person name="Chen X."/>
        </authorList>
    </citation>
    <scope>NUCLEOTIDE SEQUENCE [LARGE SCALE GENOMIC DNA]</scope>
    <source>
        <strain evidence="2">93TX-2</strain>
    </source>
</reference>
<comment type="caution">
    <text evidence="1">The sequence shown here is derived from an EMBL/GenBank/DDBJ whole genome shotgun (WGS) entry which is preliminary data.</text>
</comment>
<accession>A0A2S4WFF7</accession>
<reference evidence="2" key="3">
    <citation type="journal article" date="2018" name="Mol. Plant Microbe Interact.">
        <title>Genome sequence resources for the wheat stripe rust pathogen (Puccinia striiformis f. sp. tritici) and the barley stripe rust pathogen (Puccinia striiformis f. sp. hordei).</title>
        <authorList>
            <person name="Xia C."/>
            <person name="Wang M."/>
            <person name="Yin C."/>
            <person name="Cornejo O.E."/>
            <person name="Hulbert S.H."/>
            <person name="Chen X."/>
        </authorList>
    </citation>
    <scope>NUCLEOTIDE SEQUENCE [LARGE SCALE GENOMIC DNA]</scope>
    <source>
        <strain evidence="2">93TX-2</strain>
    </source>
</reference>
<evidence type="ECO:0000313" key="1">
    <source>
        <dbReference type="EMBL" id="POW20481.1"/>
    </source>
</evidence>
<dbReference type="AlphaFoldDB" id="A0A2S4WFF7"/>
<dbReference type="VEuPathDB" id="FungiDB:PSHT_03487"/>